<organism evidence="1 2">
    <name type="scientific">Pseudomonas oryzicola</name>
    <dbReference type="NCBI Taxonomy" id="485876"/>
    <lineage>
        <taxon>Bacteria</taxon>
        <taxon>Pseudomonadati</taxon>
        <taxon>Pseudomonadota</taxon>
        <taxon>Gammaproteobacteria</taxon>
        <taxon>Pseudomonadales</taxon>
        <taxon>Pseudomonadaceae</taxon>
        <taxon>Pseudomonas</taxon>
    </lineage>
</organism>
<dbReference type="Proteomes" id="UP000609530">
    <property type="component" value="Unassembled WGS sequence"/>
</dbReference>
<evidence type="ECO:0008006" key="3">
    <source>
        <dbReference type="Google" id="ProtNLM"/>
    </source>
</evidence>
<comment type="caution">
    <text evidence="1">The sequence shown here is derived from an EMBL/GenBank/DDBJ whole genome shotgun (WGS) entry which is preliminary data.</text>
</comment>
<dbReference type="EMBL" id="JABWRZ020000001">
    <property type="protein sequence ID" value="MBV4492051.1"/>
    <property type="molecule type" value="Genomic_DNA"/>
</dbReference>
<gene>
    <name evidence="1" type="ORF">HU760_015750</name>
</gene>
<protein>
    <recommendedName>
        <fullName evidence="3">WYL domain-containing protein</fullName>
    </recommendedName>
</protein>
<accession>A0ABS6QCY7</accession>
<keyword evidence="2" id="KW-1185">Reference proteome</keyword>
<sequence length="77" mass="8942">MKTDSQTAVLLFRRLEGAARQPLLLHELEARVSADGRSLVLSRYRERFTAEGKPYRHEAHRSIPIATLLRWMARQGR</sequence>
<dbReference type="RefSeq" id="WP_186675781.1">
    <property type="nucleotide sequence ID" value="NZ_JABWRZ020000001.1"/>
</dbReference>
<evidence type="ECO:0000313" key="2">
    <source>
        <dbReference type="Proteomes" id="UP000609530"/>
    </source>
</evidence>
<name>A0ABS6QCY7_9PSED</name>
<proteinExistence type="predicted"/>
<reference evidence="1 2" key="1">
    <citation type="journal article" date="2020" name="Microorganisms">
        <title>Reliable Identification of Environmental Pseudomonas Isolates Using the rpoD Gene.</title>
        <authorList>
            <consortium name="The Broad Institute Genome Sequencing Platform"/>
            <person name="Girard L."/>
            <person name="Lood C."/>
            <person name="Rokni-Zadeh H."/>
            <person name="van Noort V."/>
            <person name="Lavigne R."/>
            <person name="De Mot R."/>
        </authorList>
    </citation>
    <scope>NUCLEOTIDE SEQUENCE [LARGE SCALE GENOMIC DNA]</scope>
    <source>
        <strain evidence="1 2">RD9SR1</strain>
    </source>
</reference>
<evidence type="ECO:0000313" key="1">
    <source>
        <dbReference type="EMBL" id="MBV4492051.1"/>
    </source>
</evidence>